<evidence type="ECO:0000256" key="6">
    <source>
        <dbReference type="ARBA" id="ARBA00022801"/>
    </source>
</evidence>
<evidence type="ECO:0000256" key="3">
    <source>
        <dbReference type="ARBA" id="ARBA00022705"/>
    </source>
</evidence>
<evidence type="ECO:0000313" key="9">
    <source>
        <dbReference type="Proteomes" id="UP000281909"/>
    </source>
</evidence>
<dbReference type="EMBL" id="LR134318">
    <property type="protein sequence ID" value="VEF12388.1"/>
    <property type="molecule type" value="Genomic_DNA"/>
</dbReference>
<keyword evidence="4" id="KW-0540">Nuclease</keyword>
<evidence type="ECO:0000259" key="7">
    <source>
        <dbReference type="Pfam" id="PF05840"/>
    </source>
</evidence>
<evidence type="ECO:0000313" key="8">
    <source>
        <dbReference type="EMBL" id="VEF12388.1"/>
    </source>
</evidence>
<name>A0A448E039_PSEFL</name>
<feature type="domain" description="Replication gene A protein-like" evidence="7">
    <location>
        <begin position="72"/>
        <end position="261"/>
    </location>
</feature>
<dbReference type="OrthoDB" id="5568266at2"/>
<evidence type="ECO:0000256" key="2">
    <source>
        <dbReference type="ARBA" id="ARBA00009260"/>
    </source>
</evidence>
<evidence type="ECO:0000256" key="4">
    <source>
        <dbReference type="ARBA" id="ARBA00022722"/>
    </source>
</evidence>
<dbReference type="GO" id="GO:0004519">
    <property type="term" value="F:endonuclease activity"/>
    <property type="evidence" value="ECO:0007669"/>
    <property type="project" value="UniProtKB-KW"/>
</dbReference>
<accession>A0A448E039</accession>
<organism evidence="8 9">
    <name type="scientific">Pseudomonas fluorescens</name>
    <dbReference type="NCBI Taxonomy" id="294"/>
    <lineage>
        <taxon>Bacteria</taxon>
        <taxon>Pseudomonadati</taxon>
        <taxon>Pseudomonadota</taxon>
        <taxon>Gammaproteobacteria</taxon>
        <taxon>Pseudomonadales</taxon>
        <taxon>Pseudomonadaceae</taxon>
        <taxon>Pseudomonas</taxon>
    </lineage>
</organism>
<evidence type="ECO:0000256" key="1">
    <source>
        <dbReference type="ARBA" id="ARBA00003293"/>
    </source>
</evidence>
<comment type="similarity">
    <text evidence="2">Belongs to the phage GPA family.</text>
</comment>
<keyword evidence="5" id="KW-0255">Endonuclease</keyword>
<dbReference type="Proteomes" id="UP000281909">
    <property type="component" value="Chromosome"/>
</dbReference>
<keyword evidence="3" id="KW-0235">DNA replication</keyword>
<dbReference type="GO" id="GO:0006260">
    <property type="term" value="P:DNA replication"/>
    <property type="evidence" value="ECO:0007669"/>
    <property type="project" value="UniProtKB-KW"/>
</dbReference>
<sequence>MPGIQPSFSYTAPALEELKRFPPKAVSKVASNIARRHWVFLASAPDEIKEFHSLHAHEYGVGVGAIKKSTTLGRLKRLSSERFWLTNLNRILDSEREKDARRQGLLGSVEKGKMSYCSDATIEILKAREKEIEKRLELSPRKNLAEIYRNSTKATFNKSYLQAKAMDVIAQKHGMKWVIITLTCPPEYHSNSPYFDGSGFDEGQRYLQKVLGQVGKAIGNAGYKSGKDYRGVRVLEVHKDGTPHWHILYYYNGDLDKIIERKLSKIYSRERTRPKQYFNDHLDEILLRGKPESESSQDRTTTPAISYLFKKVSYAFRLQASAQTDDVIRHRYAIKAARARQIQTFGVQGYSTKVKALRKGYDKGCLPESLSELAAPLKIASNDPGRKEKQLQSMVAALEGNLDHLKLLSVNVMNRFGESVSKVTHIQSMVNQEITCIYEAPIQVPDNRSGWKGGVNINDSSFSCGCEKCDEMLAARCGIAGIQEHRAAVEELEYRRDAGECVNPRAQKSQQAQDCESCDESRHARLRPHPGGFGLALRTVITALQAIFRLRLRSDHTRLKYFLAMCFVLILASLAHGNPAKNYQVHFAEQWSQPHRHPGTNLGSRNSPTLTISHFAPKHGVRDPP</sequence>
<reference evidence="8 9" key="1">
    <citation type="submission" date="2018-12" db="EMBL/GenBank/DDBJ databases">
        <authorList>
            <consortium name="Pathogen Informatics"/>
        </authorList>
    </citation>
    <scope>NUCLEOTIDE SEQUENCE [LARGE SCALE GENOMIC DNA]</scope>
    <source>
        <strain evidence="8 9">NCTC9428</strain>
    </source>
</reference>
<gene>
    <name evidence="8" type="ORF">NCTC9428_04036</name>
</gene>
<dbReference type="InterPro" id="IPR008766">
    <property type="entry name" value="Replication_gene_A-like"/>
</dbReference>
<dbReference type="RefSeq" id="WP_126365606.1">
    <property type="nucleotide sequence ID" value="NZ_LR134318.1"/>
</dbReference>
<dbReference type="AlphaFoldDB" id="A0A448E039"/>
<comment type="function">
    <text evidence="1">Possible endonuclease which induces a single-strand cut and initiates DNA replication.</text>
</comment>
<evidence type="ECO:0000256" key="5">
    <source>
        <dbReference type="ARBA" id="ARBA00022759"/>
    </source>
</evidence>
<keyword evidence="6" id="KW-0378">Hydrolase</keyword>
<proteinExistence type="inferred from homology"/>
<dbReference type="Pfam" id="PF05840">
    <property type="entry name" value="Phage_GPA"/>
    <property type="match status" value="1"/>
</dbReference>
<dbReference type="GO" id="GO:0016787">
    <property type="term" value="F:hydrolase activity"/>
    <property type="evidence" value="ECO:0007669"/>
    <property type="project" value="UniProtKB-KW"/>
</dbReference>
<protein>
    <submittedName>
        <fullName evidence="8">Bacteriophage replication gene A protein (GPA)</fullName>
    </submittedName>
</protein>